<dbReference type="SMART" id="SM00014">
    <property type="entry name" value="acidPPc"/>
    <property type="match status" value="1"/>
</dbReference>
<name>A0A6A5KP24_9PLEO</name>
<dbReference type="Proteomes" id="UP000800040">
    <property type="component" value="Unassembled WGS sequence"/>
</dbReference>
<dbReference type="Pfam" id="PF01569">
    <property type="entry name" value="PAP2"/>
    <property type="match status" value="1"/>
</dbReference>
<evidence type="ECO:0000313" key="9">
    <source>
        <dbReference type="Proteomes" id="UP000800040"/>
    </source>
</evidence>
<evidence type="ECO:0000256" key="2">
    <source>
        <dbReference type="ARBA" id="ARBA00008816"/>
    </source>
</evidence>
<dbReference type="InterPro" id="IPR036938">
    <property type="entry name" value="PAP2/HPO_sf"/>
</dbReference>
<dbReference type="GO" id="GO:0006644">
    <property type="term" value="P:phospholipid metabolic process"/>
    <property type="evidence" value="ECO:0007669"/>
    <property type="project" value="InterPro"/>
</dbReference>
<feature type="transmembrane region" description="Helical" evidence="6">
    <location>
        <begin position="114"/>
        <end position="133"/>
    </location>
</feature>
<keyword evidence="5 6" id="KW-0472">Membrane</keyword>
<dbReference type="InterPro" id="IPR043216">
    <property type="entry name" value="PAP-like"/>
</dbReference>
<sequence length="297" mass="32377">MPATKPKHTLLPGYTNAPPLLSFLYENWADIATQLLCLTTAILLYTLCPPLMSHWLPSTPDPTFGLKYGQPVRKEYINTIVMAVISFGVPAVVMGSVGLWCMRDFWDGNAAIKGLGLALSTSTLTINILKITIGGLRPHFLSICDPQPPHPWRPPMWSTVADLCASNDTGALKEAQMSWPSGHACSAFAGFGFLALWLNAKVKAVGFGRRRRARSCSGGEEWEWDDEEKLAGLGTVVVVVFLPVVVAGVLAGSKVRDGWHHPVDVVCGGLIGVVFAHVGFLAYYLSVYDTRYNHIPR</sequence>
<organism evidence="8 9">
    <name type="scientific">Decorospora gaudefroyi</name>
    <dbReference type="NCBI Taxonomy" id="184978"/>
    <lineage>
        <taxon>Eukaryota</taxon>
        <taxon>Fungi</taxon>
        <taxon>Dikarya</taxon>
        <taxon>Ascomycota</taxon>
        <taxon>Pezizomycotina</taxon>
        <taxon>Dothideomycetes</taxon>
        <taxon>Pleosporomycetidae</taxon>
        <taxon>Pleosporales</taxon>
        <taxon>Pleosporineae</taxon>
        <taxon>Pleosporaceae</taxon>
        <taxon>Decorospora</taxon>
    </lineage>
</organism>
<keyword evidence="4 6" id="KW-1133">Transmembrane helix</keyword>
<dbReference type="InterPro" id="IPR000326">
    <property type="entry name" value="PAP2/HPO"/>
</dbReference>
<proteinExistence type="inferred from homology"/>
<dbReference type="GO" id="GO:0008195">
    <property type="term" value="F:phosphatidate phosphatase activity"/>
    <property type="evidence" value="ECO:0007669"/>
    <property type="project" value="TreeGrafter"/>
</dbReference>
<dbReference type="AlphaFoldDB" id="A0A6A5KP24"/>
<dbReference type="OrthoDB" id="10030083at2759"/>
<evidence type="ECO:0000259" key="7">
    <source>
        <dbReference type="SMART" id="SM00014"/>
    </source>
</evidence>
<evidence type="ECO:0000256" key="5">
    <source>
        <dbReference type="ARBA" id="ARBA00023136"/>
    </source>
</evidence>
<feature type="domain" description="Phosphatidic acid phosphatase type 2/haloperoxidase" evidence="7">
    <location>
        <begin position="112"/>
        <end position="280"/>
    </location>
</feature>
<feature type="transmembrane region" description="Helical" evidence="6">
    <location>
        <begin position="230"/>
        <end position="251"/>
    </location>
</feature>
<dbReference type="SUPFAM" id="SSF48317">
    <property type="entry name" value="Acid phosphatase/Vanadium-dependent haloperoxidase"/>
    <property type="match status" value="1"/>
</dbReference>
<comment type="subcellular location">
    <subcellularLocation>
        <location evidence="1">Membrane</location>
        <topology evidence="1">Multi-pass membrane protein</topology>
    </subcellularLocation>
</comment>
<feature type="transmembrane region" description="Helical" evidence="6">
    <location>
        <begin position="76"/>
        <end position="102"/>
    </location>
</feature>
<gene>
    <name evidence="8" type="ORF">BDW02DRAFT_637239</name>
</gene>
<evidence type="ECO:0000313" key="8">
    <source>
        <dbReference type="EMBL" id="KAF1837449.1"/>
    </source>
</evidence>
<dbReference type="GO" id="GO:0046839">
    <property type="term" value="P:phospholipid dephosphorylation"/>
    <property type="evidence" value="ECO:0007669"/>
    <property type="project" value="TreeGrafter"/>
</dbReference>
<comment type="similarity">
    <text evidence="2">Belongs to the PA-phosphatase related phosphoesterase family.</text>
</comment>
<evidence type="ECO:0000256" key="3">
    <source>
        <dbReference type="ARBA" id="ARBA00022692"/>
    </source>
</evidence>
<accession>A0A6A5KP24</accession>
<keyword evidence="9" id="KW-1185">Reference proteome</keyword>
<feature type="transmembrane region" description="Helical" evidence="6">
    <location>
        <begin position="263"/>
        <end position="285"/>
    </location>
</feature>
<dbReference type="PANTHER" id="PTHR10165">
    <property type="entry name" value="LIPID PHOSPHATE PHOSPHATASE"/>
    <property type="match status" value="1"/>
</dbReference>
<dbReference type="EMBL" id="ML975262">
    <property type="protein sequence ID" value="KAF1837449.1"/>
    <property type="molecule type" value="Genomic_DNA"/>
</dbReference>
<evidence type="ECO:0000256" key="6">
    <source>
        <dbReference type="SAM" id="Phobius"/>
    </source>
</evidence>
<dbReference type="PANTHER" id="PTHR10165:SF84">
    <property type="entry name" value="PHOSPHATIDIC ACID PHOSPHATASE BETA"/>
    <property type="match status" value="1"/>
</dbReference>
<evidence type="ECO:0000256" key="4">
    <source>
        <dbReference type="ARBA" id="ARBA00022989"/>
    </source>
</evidence>
<reference evidence="8" key="1">
    <citation type="submission" date="2020-01" db="EMBL/GenBank/DDBJ databases">
        <authorList>
            <consortium name="DOE Joint Genome Institute"/>
            <person name="Haridas S."/>
            <person name="Albert R."/>
            <person name="Binder M."/>
            <person name="Bloem J."/>
            <person name="Labutti K."/>
            <person name="Salamov A."/>
            <person name="Andreopoulos B."/>
            <person name="Baker S.E."/>
            <person name="Barry K."/>
            <person name="Bills G."/>
            <person name="Bluhm B.H."/>
            <person name="Cannon C."/>
            <person name="Castanera R."/>
            <person name="Culley D.E."/>
            <person name="Daum C."/>
            <person name="Ezra D."/>
            <person name="Gonzalez J.B."/>
            <person name="Henrissat B."/>
            <person name="Kuo A."/>
            <person name="Liang C."/>
            <person name="Lipzen A."/>
            <person name="Lutzoni F."/>
            <person name="Magnuson J."/>
            <person name="Mondo S."/>
            <person name="Nolan M."/>
            <person name="Ohm R."/>
            <person name="Pangilinan J."/>
            <person name="Park H.-J."/>
            <person name="Ramirez L."/>
            <person name="Alfaro M."/>
            <person name="Sun H."/>
            <person name="Tritt A."/>
            <person name="Yoshinaga Y."/>
            <person name="Zwiers L.-H."/>
            <person name="Turgeon B.G."/>
            <person name="Goodwin S.B."/>
            <person name="Spatafora J.W."/>
            <person name="Crous P.W."/>
            <person name="Grigoriev I.V."/>
        </authorList>
    </citation>
    <scope>NUCLEOTIDE SEQUENCE</scope>
    <source>
        <strain evidence="8">P77</strain>
    </source>
</reference>
<feature type="transmembrane region" description="Helical" evidence="6">
    <location>
        <begin position="181"/>
        <end position="200"/>
    </location>
</feature>
<protein>
    <submittedName>
        <fullName evidence="8">PAP2-domain-containing protein</fullName>
    </submittedName>
</protein>
<dbReference type="GO" id="GO:0016020">
    <property type="term" value="C:membrane"/>
    <property type="evidence" value="ECO:0007669"/>
    <property type="project" value="UniProtKB-SubCell"/>
</dbReference>
<keyword evidence="3 6" id="KW-0812">Transmembrane</keyword>
<feature type="transmembrane region" description="Helical" evidence="6">
    <location>
        <begin position="35"/>
        <end position="56"/>
    </location>
</feature>
<evidence type="ECO:0000256" key="1">
    <source>
        <dbReference type="ARBA" id="ARBA00004141"/>
    </source>
</evidence>
<dbReference type="Gene3D" id="1.20.144.10">
    <property type="entry name" value="Phosphatidic acid phosphatase type 2/haloperoxidase"/>
    <property type="match status" value="1"/>
</dbReference>